<comment type="caution">
    <text evidence="9">The sequence shown here is derived from an EMBL/GenBank/DDBJ whole genome shotgun (WGS) entry which is preliminary data.</text>
</comment>
<feature type="transmembrane region" description="Helical" evidence="7">
    <location>
        <begin position="42"/>
        <end position="63"/>
    </location>
</feature>
<dbReference type="OrthoDB" id="4544213at2"/>
<evidence type="ECO:0000313" key="10">
    <source>
        <dbReference type="Proteomes" id="UP000282084"/>
    </source>
</evidence>
<sequence>MTTTRTAGIVGAFTVSSVGDWIYRLAFPILVFQLTGSAVSTAFAYVVEFIPYVLVGLLAGAVADRVRRRLLMISCDLVSALLAGLLAVLASLPGTPLWLLYAVALVLASVRPFYFPAFQGYLTTTVPEDRLVRVNSTTQTLDSGLAMLGPFAGVAAVAWLGAAQATALNALSFALSALIMSRCPADPAPTGAPAVHLVASVADGLRQLVRLRVIWWGTVLLTLSNLAAFMIEGNLVYLGLEVNGLDSLALSLVFAGQGLGAVLGAVLCPRLVDRFRTGHLLVAGLGLSVVAALAAALHPSWAVVVVAWGVEGVGTSLVVVPWFTARQKIVPTEVMGRVVSVSRALSYLTIPLGALLGGWLLAARGATALFGWTAAVAALVALAAAVGPLSRIDRDVEDARRAKAVG</sequence>
<evidence type="ECO:0000256" key="6">
    <source>
        <dbReference type="ARBA" id="ARBA00023136"/>
    </source>
</evidence>
<dbReference type="GO" id="GO:0005886">
    <property type="term" value="C:plasma membrane"/>
    <property type="evidence" value="ECO:0007669"/>
    <property type="project" value="UniProtKB-SubCell"/>
</dbReference>
<dbReference type="SUPFAM" id="SSF103473">
    <property type="entry name" value="MFS general substrate transporter"/>
    <property type="match status" value="1"/>
</dbReference>
<protein>
    <submittedName>
        <fullName evidence="9">Putative MFS family arabinose efflux permease</fullName>
    </submittedName>
</protein>
<keyword evidence="6 7" id="KW-0472">Membrane</keyword>
<dbReference type="GO" id="GO:0022857">
    <property type="term" value="F:transmembrane transporter activity"/>
    <property type="evidence" value="ECO:0007669"/>
    <property type="project" value="InterPro"/>
</dbReference>
<dbReference type="Proteomes" id="UP000282084">
    <property type="component" value="Unassembled WGS sequence"/>
</dbReference>
<gene>
    <name evidence="9" type="ORF">C8E97_3362</name>
</gene>
<evidence type="ECO:0000259" key="8">
    <source>
        <dbReference type="PROSITE" id="PS50850"/>
    </source>
</evidence>
<dbReference type="Gene3D" id="1.20.1250.20">
    <property type="entry name" value="MFS general substrate transporter like domains"/>
    <property type="match status" value="1"/>
</dbReference>
<evidence type="ECO:0000256" key="1">
    <source>
        <dbReference type="ARBA" id="ARBA00004651"/>
    </source>
</evidence>
<evidence type="ECO:0000256" key="7">
    <source>
        <dbReference type="SAM" id="Phobius"/>
    </source>
</evidence>
<organism evidence="9 10">
    <name type="scientific">Saccharothrix australiensis</name>
    <dbReference type="NCBI Taxonomy" id="2072"/>
    <lineage>
        <taxon>Bacteria</taxon>
        <taxon>Bacillati</taxon>
        <taxon>Actinomycetota</taxon>
        <taxon>Actinomycetes</taxon>
        <taxon>Pseudonocardiales</taxon>
        <taxon>Pseudonocardiaceae</taxon>
        <taxon>Saccharothrix</taxon>
    </lineage>
</organism>
<feature type="transmembrane region" description="Helical" evidence="7">
    <location>
        <begin position="98"/>
        <end position="115"/>
    </location>
</feature>
<accession>A0A495VZZ6</accession>
<dbReference type="PROSITE" id="PS50850">
    <property type="entry name" value="MFS"/>
    <property type="match status" value="1"/>
</dbReference>
<proteinExistence type="predicted"/>
<dbReference type="AlphaFoldDB" id="A0A495VZZ6"/>
<evidence type="ECO:0000313" key="9">
    <source>
        <dbReference type="EMBL" id="RKT54714.1"/>
    </source>
</evidence>
<keyword evidence="2" id="KW-0813">Transport</keyword>
<evidence type="ECO:0000256" key="5">
    <source>
        <dbReference type="ARBA" id="ARBA00022989"/>
    </source>
</evidence>
<feature type="transmembrane region" description="Helical" evidence="7">
    <location>
        <begin position="248"/>
        <end position="268"/>
    </location>
</feature>
<evidence type="ECO:0000256" key="3">
    <source>
        <dbReference type="ARBA" id="ARBA00022475"/>
    </source>
</evidence>
<reference evidence="9 10" key="1">
    <citation type="submission" date="2018-10" db="EMBL/GenBank/DDBJ databases">
        <title>Sequencing the genomes of 1000 actinobacteria strains.</title>
        <authorList>
            <person name="Klenk H.-P."/>
        </authorList>
    </citation>
    <scope>NUCLEOTIDE SEQUENCE [LARGE SCALE GENOMIC DNA]</scope>
    <source>
        <strain evidence="9 10">DSM 43800</strain>
    </source>
</reference>
<feature type="domain" description="Major facilitator superfamily (MFS) profile" evidence="8">
    <location>
        <begin position="210"/>
        <end position="406"/>
    </location>
</feature>
<feature type="transmembrane region" description="Helical" evidence="7">
    <location>
        <begin position="213"/>
        <end position="236"/>
    </location>
</feature>
<comment type="subcellular location">
    <subcellularLocation>
        <location evidence="1">Cell membrane</location>
        <topology evidence="1">Multi-pass membrane protein</topology>
    </subcellularLocation>
</comment>
<name>A0A495VZZ6_9PSEU</name>
<keyword evidence="10" id="KW-1185">Reference proteome</keyword>
<feature type="transmembrane region" description="Helical" evidence="7">
    <location>
        <begin position="70"/>
        <end position="92"/>
    </location>
</feature>
<dbReference type="Pfam" id="PF05977">
    <property type="entry name" value="MFS_3"/>
    <property type="match status" value="1"/>
</dbReference>
<dbReference type="EMBL" id="RBXO01000001">
    <property type="protein sequence ID" value="RKT54714.1"/>
    <property type="molecule type" value="Genomic_DNA"/>
</dbReference>
<evidence type="ECO:0000256" key="4">
    <source>
        <dbReference type="ARBA" id="ARBA00022692"/>
    </source>
</evidence>
<dbReference type="PANTHER" id="PTHR23513:SF6">
    <property type="entry name" value="MAJOR FACILITATOR SUPERFAMILY ASSOCIATED DOMAIN-CONTAINING PROTEIN"/>
    <property type="match status" value="1"/>
</dbReference>
<evidence type="ECO:0000256" key="2">
    <source>
        <dbReference type="ARBA" id="ARBA00022448"/>
    </source>
</evidence>
<feature type="transmembrane region" description="Helical" evidence="7">
    <location>
        <begin position="344"/>
        <end position="363"/>
    </location>
</feature>
<dbReference type="InterPro" id="IPR036259">
    <property type="entry name" value="MFS_trans_sf"/>
</dbReference>
<dbReference type="CDD" id="cd06173">
    <property type="entry name" value="MFS_MefA_like"/>
    <property type="match status" value="1"/>
</dbReference>
<dbReference type="PANTHER" id="PTHR23513">
    <property type="entry name" value="INTEGRAL MEMBRANE EFFLUX PROTEIN-RELATED"/>
    <property type="match status" value="1"/>
</dbReference>
<keyword evidence="5 7" id="KW-1133">Transmembrane helix</keyword>
<keyword evidence="4 7" id="KW-0812">Transmembrane</keyword>
<feature type="transmembrane region" description="Helical" evidence="7">
    <location>
        <begin position="369"/>
        <end position="390"/>
    </location>
</feature>
<dbReference type="InterPro" id="IPR010290">
    <property type="entry name" value="TM_effector"/>
</dbReference>
<keyword evidence="3" id="KW-1003">Cell membrane</keyword>
<feature type="transmembrane region" description="Helical" evidence="7">
    <location>
        <begin position="303"/>
        <end position="323"/>
    </location>
</feature>
<feature type="transmembrane region" description="Helical" evidence="7">
    <location>
        <begin position="280"/>
        <end position="297"/>
    </location>
</feature>
<dbReference type="InterPro" id="IPR020846">
    <property type="entry name" value="MFS_dom"/>
</dbReference>
<dbReference type="RefSeq" id="WP_121006530.1">
    <property type="nucleotide sequence ID" value="NZ_RBXO01000001.1"/>
</dbReference>